<evidence type="ECO:0000313" key="3">
    <source>
        <dbReference type="Proteomes" id="UP001224997"/>
    </source>
</evidence>
<organism evidence="2 3">
    <name type="scientific">Paracoccus spongiarum</name>
    <dbReference type="NCBI Taxonomy" id="3064387"/>
    <lineage>
        <taxon>Bacteria</taxon>
        <taxon>Pseudomonadati</taxon>
        <taxon>Pseudomonadota</taxon>
        <taxon>Alphaproteobacteria</taxon>
        <taxon>Rhodobacterales</taxon>
        <taxon>Paracoccaceae</taxon>
        <taxon>Paracoccus</taxon>
    </lineage>
</organism>
<evidence type="ECO:0000256" key="1">
    <source>
        <dbReference type="SAM" id="MobiDB-lite"/>
    </source>
</evidence>
<dbReference type="RefSeq" id="WP_305964150.1">
    <property type="nucleotide sequence ID" value="NZ_JAVAMQ010000014.1"/>
</dbReference>
<gene>
    <name evidence="2" type="ORF">Q5Y72_14285</name>
</gene>
<proteinExistence type="predicted"/>
<dbReference type="InterPro" id="IPR001646">
    <property type="entry name" value="5peptide_repeat"/>
</dbReference>
<dbReference type="EMBL" id="JAVAMQ010000014">
    <property type="protein sequence ID" value="MDP5308254.1"/>
    <property type="molecule type" value="Genomic_DNA"/>
</dbReference>
<dbReference type="SUPFAM" id="SSF141571">
    <property type="entry name" value="Pentapeptide repeat-like"/>
    <property type="match status" value="1"/>
</dbReference>
<evidence type="ECO:0000313" key="2">
    <source>
        <dbReference type="EMBL" id="MDP5308254.1"/>
    </source>
</evidence>
<comment type="caution">
    <text evidence="2">The sequence shown here is derived from an EMBL/GenBank/DDBJ whole genome shotgun (WGS) entry which is preliminary data.</text>
</comment>
<feature type="region of interest" description="Disordered" evidence="1">
    <location>
        <begin position="113"/>
        <end position="140"/>
    </location>
</feature>
<dbReference type="Proteomes" id="UP001224997">
    <property type="component" value="Unassembled WGS sequence"/>
</dbReference>
<name>A0ABT9JEU4_9RHOB</name>
<protein>
    <submittedName>
        <fullName evidence="2">Pentapeptide repeat-containing protein</fullName>
    </submittedName>
</protein>
<sequence>MQGAVFVASALKGAVLRGARLQGTNFGGAAQLNETLFRRVQLDAETNFVGTPVHRAAFQDVNLKNVQVMQWQVENSFGDASVSLPDVILRPSHWAGWELKEQFQQEWRRWRVDPDNYRPPRRPNQPAPSLPLQRPGQPAT</sequence>
<dbReference type="Gene3D" id="2.160.20.80">
    <property type="entry name" value="E3 ubiquitin-protein ligase SopA"/>
    <property type="match status" value="1"/>
</dbReference>
<reference evidence="2 3" key="1">
    <citation type="submission" date="2023-08" db="EMBL/GenBank/DDBJ databases">
        <authorList>
            <person name="Park J.-S."/>
        </authorList>
    </citation>
    <scope>NUCLEOTIDE SEQUENCE [LARGE SCALE GENOMIC DNA]</scope>
    <source>
        <strain evidence="2 3">2205BS29-5</strain>
    </source>
</reference>
<accession>A0ABT9JEU4</accession>
<keyword evidence="3" id="KW-1185">Reference proteome</keyword>
<dbReference type="Pfam" id="PF00805">
    <property type="entry name" value="Pentapeptide"/>
    <property type="match status" value="1"/>
</dbReference>